<evidence type="ECO:0000313" key="1">
    <source>
        <dbReference type="EMBL" id="EZF53697.1"/>
    </source>
</evidence>
<dbReference type="Proteomes" id="UP000023758">
    <property type="component" value="Unassembled WGS sequence"/>
</dbReference>
<gene>
    <name evidence="1" type="ORF">H103_03404</name>
</gene>
<protein>
    <submittedName>
        <fullName evidence="1">Uncharacterized protein</fullName>
    </submittedName>
</protein>
<sequence>MYRPISETSADPLPATHNTTTISLYCNFNGWSIFDIPAKDRRLAVFLQDGHALDFIFLRWTVLRLLFSGRETTIYIAPCPRQSSPPHEPQRIIIILAHRFISHYSVSLIGEYSRGIRIYVVGMKLVQ</sequence>
<dbReference type="HOGENOM" id="CLU_1972045_0_0_1"/>
<dbReference type="EMBL" id="KK207810">
    <property type="protein sequence ID" value="EZF53697.1"/>
    <property type="molecule type" value="Genomic_DNA"/>
</dbReference>
<organism evidence="1">
    <name type="scientific">Trichophyton rubrum CBS 288.86</name>
    <dbReference type="NCBI Taxonomy" id="1215330"/>
    <lineage>
        <taxon>Eukaryota</taxon>
        <taxon>Fungi</taxon>
        <taxon>Dikarya</taxon>
        <taxon>Ascomycota</taxon>
        <taxon>Pezizomycotina</taxon>
        <taxon>Eurotiomycetes</taxon>
        <taxon>Eurotiomycetidae</taxon>
        <taxon>Onygenales</taxon>
        <taxon>Arthrodermataceae</taxon>
        <taxon>Trichophyton</taxon>
    </lineage>
</organism>
<name>A0A022W5U1_TRIRU</name>
<reference evidence="1" key="1">
    <citation type="submission" date="2014-02" db="EMBL/GenBank/DDBJ databases">
        <title>The Genome Sequence of Trichophyton rubrum (morphotype fischeri) CBS 288.86.</title>
        <authorList>
            <consortium name="The Broad Institute Genomics Platform"/>
            <person name="Cuomo C.A."/>
            <person name="White T.C."/>
            <person name="Graser Y."/>
            <person name="Martinez-Rossi N."/>
            <person name="Heitman J."/>
            <person name="Young S.K."/>
            <person name="Zeng Q."/>
            <person name="Gargeya S."/>
            <person name="Abouelleil A."/>
            <person name="Alvarado L."/>
            <person name="Chapman S.B."/>
            <person name="Gainer-Dewar J."/>
            <person name="Goldberg J."/>
            <person name="Griggs A."/>
            <person name="Gujja S."/>
            <person name="Hansen M."/>
            <person name="Howarth C."/>
            <person name="Imamovic A."/>
            <person name="Larimer J."/>
            <person name="Martinez D."/>
            <person name="Murphy C."/>
            <person name="Pearson M.D."/>
            <person name="Persinoti G."/>
            <person name="Poon T."/>
            <person name="Priest M."/>
            <person name="Roberts A.D."/>
            <person name="Saif S."/>
            <person name="Shea T.D."/>
            <person name="Sykes S.N."/>
            <person name="Wortman J."/>
            <person name="Nusbaum C."/>
            <person name="Birren B."/>
        </authorList>
    </citation>
    <scope>NUCLEOTIDE SEQUENCE [LARGE SCALE GENOMIC DNA]</scope>
    <source>
        <strain evidence="1">CBS 288.86</strain>
    </source>
</reference>
<proteinExistence type="predicted"/>
<accession>A0A022W5U1</accession>
<dbReference type="AlphaFoldDB" id="A0A022W5U1"/>